<evidence type="ECO:0000256" key="1">
    <source>
        <dbReference type="SAM" id="Phobius"/>
    </source>
</evidence>
<sequence>MNNLKIKKIVKDLTMYVSLIGGGVSISEYVNNRNNIQEVFQVLDKNKLMQEERYNNIMSALNKQNQKVENLEIMENLNSKIHNGLGSVKQNFQLILEFLEKKNAEEGINEESQILTDEIIGRLKEIPNQVDNVSNNFDEYSKFSTDLVKNNFKVDDFYFYLDNFRENISHLSNEQLFSLIHVLFFTALIIATFNLAAVFYGDSLIILLDIENRFPKLAKIIKLRRKFQQYYFGLNLIIIFSVLIVLLYFNFFVLFS</sequence>
<keyword evidence="1" id="KW-1133">Transmembrane helix</keyword>
<reference evidence="2" key="1">
    <citation type="journal article" date="2000" name="Curr. Genet.">
        <title>The terminal protein of a linear mitochondrial plasmid is encoded in the N-terminus of the DNA polymerase gene in white-rot fungus Pleurotus ostreatus.</title>
        <authorList>
            <person name="Kim E.K."/>
            <person name="Jeong J.H."/>
            <person name="Youn H.S."/>
            <person name="Koo Y.B."/>
            <person name="Roe J.H."/>
        </authorList>
    </citation>
    <scope>NUCLEOTIDE SEQUENCE</scope>
    <source>
        <plasmid evidence="2">mlp2</plasmid>
    </source>
</reference>
<proteinExistence type="predicted"/>
<protein>
    <submittedName>
        <fullName evidence="2">Uncharacterized protein</fullName>
    </submittedName>
</protein>
<dbReference type="AlphaFoldDB" id="Q94QR4"/>
<dbReference type="SMR" id="Q94QR4"/>
<name>Q94QR4_PLEOS</name>
<geneLocation type="mitochondrion" evidence="2"/>
<organism evidence="2">
    <name type="scientific">Pleurotus ostreatus</name>
    <name type="common">Oyster mushroom</name>
    <name type="synonym">White-rot fungus</name>
    <dbReference type="NCBI Taxonomy" id="5322"/>
    <lineage>
        <taxon>Eukaryota</taxon>
        <taxon>Fungi</taxon>
        <taxon>Dikarya</taxon>
        <taxon>Basidiomycota</taxon>
        <taxon>Agaricomycotina</taxon>
        <taxon>Agaricomycetes</taxon>
        <taxon>Agaricomycetidae</taxon>
        <taxon>Agaricales</taxon>
        <taxon>Pleurotineae</taxon>
        <taxon>Pleurotaceae</taxon>
        <taxon>Pleurotus</taxon>
    </lineage>
</organism>
<keyword evidence="1" id="KW-0472">Membrane</keyword>
<dbReference type="EMBL" id="AF355103">
    <property type="protein sequence ID" value="AAK40112.1"/>
    <property type="molecule type" value="Genomic_DNA"/>
</dbReference>
<keyword evidence="1" id="KW-0812">Transmembrane</keyword>
<evidence type="ECO:0000313" key="2">
    <source>
        <dbReference type="EMBL" id="AAK40112.1"/>
    </source>
</evidence>
<accession>Q94QR4</accession>
<feature type="transmembrane region" description="Helical" evidence="1">
    <location>
        <begin position="176"/>
        <end position="209"/>
    </location>
</feature>
<geneLocation type="plasmid" evidence="2">
    <name>mlp2</name>
</geneLocation>
<feature type="transmembrane region" description="Helical" evidence="1">
    <location>
        <begin position="230"/>
        <end position="255"/>
    </location>
</feature>
<reference evidence="2" key="2">
    <citation type="submission" date="2001-02" db="EMBL/GenBank/DDBJ databases">
        <title>Nucleotide sequence of 7.2 kb mitochondrial linear plasmid DNA in Pleurotus ostreatus.</title>
        <authorList>
            <person name="Youn H.S."/>
            <person name="Koo Y.B."/>
            <person name="Roe J.H."/>
        </authorList>
    </citation>
    <scope>NUCLEOTIDE SEQUENCE</scope>
    <source>
        <plasmid evidence="2">mlp2</plasmid>
    </source>
</reference>
<keyword evidence="2" id="KW-0496">Mitochondrion</keyword>
<keyword evidence="2" id="KW-0614">Plasmid</keyword>